<dbReference type="InterPro" id="IPR053728">
    <property type="entry name" value="Alginate_Permeability_Chnl"/>
</dbReference>
<keyword evidence="4" id="KW-1185">Reference proteome</keyword>
<accession>A0A4Q9FRJ5</accession>
<dbReference type="SUPFAM" id="SSF56935">
    <property type="entry name" value="Porins"/>
    <property type="match status" value="1"/>
</dbReference>
<dbReference type="Pfam" id="PF13372">
    <property type="entry name" value="Alginate_exp"/>
    <property type="match status" value="1"/>
</dbReference>
<sequence>MRKQYVLIGLMALIVQFAQAQFTLEGEFRPRSEYFGNGGNFTGGTFPAQTALDSDEGFIRTTVRAALKAAYTAETYKVFINFQEVFAFGDRPQIATAGNGNFRVQEAWADLKLGEFSSLKLGRQPLSYDDQRILGGLGWAQQARTHDAAVYKYKKNKFSLDIGGALNTTVDEIYFTANLFSYRDMVFTRLNTKGEKLNFSFLALVNTFQNGGDNDPTTAPTTDRKATLLTTGAHLDYKTGPLSFAVNLYLQEGERVGGTDVKGALLASVLAKYKASDKLTIGAGYETISGRTDDSAAFFPLYGTNHAFNGLIDRFYVGNHANAGGLNDLQVSLATKISGLAVTLTGHYFTEVEDINGTGKDLGSEIDLVIAKKFKEFKLVGGYSHFFEPSEVADLPGVKSTQNWAWAMLIIKPKFLNTAK</sequence>
<organism evidence="3 4">
    <name type="scientific">Hyunsoonleella pacifica</name>
    <dbReference type="NCBI Taxonomy" id="1080224"/>
    <lineage>
        <taxon>Bacteria</taxon>
        <taxon>Pseudomonadati</taxon>
        <taxon>Bacteroidota</taxon>
        <taxon>Flavobacteriia</taxon>
        <taxon>Flavobacteriales</taxon>
        <taxon>Flavobacteriaceae</taxon>
    </lineage>
</organism>
<evidence type="ECO:0000313" key="3">
    <source>
        <dbReference type="EMBL" id="TBN18698.1"/>
    </source>
</evidence>
<dbReference type="RefSeq" id="WP_130935216.1">
    <property type="nucleotide sequence ID" value="NZ_BMEE01000001.1"/>
</dbReference>
<name>A0A4Q9FRJ5_9FLAO</name>
<dbReference type="Gene3D" id="2.40.160.100">
    <property type="match status" value="1"/>
</dbReference>
<gene>
    <name evidence="3" type="ORF">EYD46_01125</name>
</gene>
<comment type="caution">
    <text evidence="3">The sequence shown here is derived from an EMBL/GenBank/DDBJ whole genome shotgun (WGS) entry which is preliminary data.</text>
</comment>
<evidence type="ECO:0000256" key="1">
    <source>
        <dbReference type="SAM" id="SignalP"/>
    </source>
</evidence>
<feature type="chain" id="PRO_5020532489" description="Alginate export domain-containing protein" evidence="1">
    <location>
        <begin position="21"/>
        <end position="420"/>
    </location>
</feature>
<feature type="domain" description="Alginate export" evidence="2">
    <location>
        <begin position="50"/>
        <end position="265"/>
    </location>
</feature>
<dbReference type="OrthoDB" id="1070463at2"/>
<feature type="signal peptide" evidence="1">
    <location>
        <begin position="1"/>
        <end position="20"/>
    </location>
</feature>
<dbReference type="InterPro" id="IPR025388">
    <property type="entry name" value="Alginate_export_dom"/>
</dbReference>
<dbReference type="AlphaFoldDB" id="A0A4Q9FRJ5"/>
<evidence type="ECO:0000313" key="4">
    <source>
        <dbReference type="Proteomes" id="UP000292372"/>
    </source>
</evidence>
<evidence type="ECO:0000259" key="2">
    <source>
        <dbReference type="Pfam" id="PF13372"/>
    </source>
</evidence>
<dbReference type="EMBL" id="SIRS01000001">
    <property type="protein sequence ID" value="TBN18698.1"/>
    <property type="molecule type" value="Genomic_DNA"/>
</dbReference>
<dbReference type="Proteomes" id="UP000292372">
    <property type="component" value="Unassembled WGS sequence"/>
</dbReference>
<keyword evidence="1" id="KW-0732">Signal</keyword>
<reference evidence="3 4" key="1">
    <citation type="journal article" date="2015" name="Int. J. Syst. Evol. Microbiol.">
        <title>Hyunsoonleella pacifica sp. nov., isolated from seawater of South Pacific Gyre.</title>
        <authorList>
            <person name="Gao X."/>
            <person name="Zhang Z."/>
            <person name="Dai X."/>
            <person name="Zhang X.H."/>
        </authorList>
    </citation>
    <scope>NUCLEOTIDE SEQUENCE [LARGE SCALE GENOMIC DNA]</scope>
    <source>
        <strain evidence="3 4">SW033</strain>
    </source>
</reference>
<protein>
    <recommendedName>
        <fullName evidence="2">Alginate export domain-containing protein</fullName>
    </recommendedName>
</protein>
<proteinExistence type="predicted"/>